<protein>
    <recommendedName>
        <fullName evidence="1">Abortive infection protein-like C-terminal domain-containing protein</fullName>
    </recommendedName>
</protein>
<dbReference type="Proteomes" id="UP000027037">
    <property type="component" value="Unassembled WGS sequence"/>
</dbReference>
<organism evidence="2 3">
    <name type="scientific">Hyphomonas beringensis</name>
    <dbReference type="NCBI Taxonomy" id="1280946"/>
    <lineage>
        <taxon>Bacteria</taxon>
        <taxon>Pseudomonadati</taxon>
        <taxon>Pseudomonadota</taxon>
        <taxon>Alphaproteobacteria</taxon>
        <taxon>Hyphomonadales</taxon>
        <taxon>Hyphomonadaceae</taxon>
        <taxon>Hyphomonas</taxon>
    </lineage>
</organism>
<evidence type="ECO:0000313" key="3">
    <source>
        <dbReference type="Proteomes" id="UP000027037"/>
    </source>
</evidence>
<dbReference type="eggNOG" id="COG1715">
    <property type="taxonomic scope" value="Bacteria"/>
</dbReference>
<dbReference type="EMBL" id="AWFF01000046">
    <property type="protein sequence ID" value="KCZ53728.1"/>
    <property type="molecule type" value="Genomic_DNA"/>
</dbReference>
<accession>A0A062U7M7</accession>
<dbReference type="PATRIC" id="fig|1280946.3.peg.2385"/>
<dbReference type="Pfam" id="PF14355">
    <property type="entry name" value="Abi_C"/>
    <property type="match status" value="1"/>
</dbReference>
<comment type="caution">
    <text evidence="2">The sequence shown here is derived from an EMBL/GenBank/DDBJ whole genome shotgun (WGS) entry which is preliminary data.</text>
</comment>
<gene>
    <name evidence="2" type="ORF">HY29_16090</name>
</gene>
<reference evidence="2 3" key="1">
    <citation type="journal article" date="2014" name="Antonie Van Leeuwenhoek">
        <title>Hyphomonas beringensis sp. nov. and Hyphomonas chukchiensis sp. nov., isolated from surface seawater of the Bering Sea and Chukchi Sea.</title>
        <authorList>
            <person name="Li C."/>
            <person name="Lai Q."/>
            <person name="Li G."/>
            <person name="Dong C."/>
            <person name="Wang J."/>
            <person name="Liao Y."/>
            <person name="Shao Z."/>
        </authorList>
    </citation>
    <scope>NUCLEOTIDE SEQUENCE [LARGE SCALE GENOMIC DNA]</scope>
    <source>
        <strain evidence="2 3">25B14_1</strain>
    </source>
</reference>
<dbReference type="STRING" id="1280946.HY29_16090"/>
<evidence type="ECO:0000313" key="2">
    <source>
        <dbReference type="EMBL" id="KCZ53728.1"/>
    </source>
</evidence>
<keyword evidence="3" id="KW-1185">Reference proteome</keyword>
<evidence type="ECO:0000259" key="1">
    <source>
        <dbReference type="Pfam" id="PF14355"/>
    </source>
</evidence>
<name>A0A062U7M7_9PROT</name>
<dbReference type="RefSeq" id="WP_051601457.1">
    <property type="nucleotide sequence ID" value="NZ_AWFF01000046.1"/>
</dbReference>
<feature type="domain" description="Abortive infection protein-like C-terminal" evidence="1">
    <location>
        <begin position="189"/>
        <end position="248"/>
    </location>
</feature>
<proteinExistence type="predicted"/>
<dbReference type="InterPro" id="IPR026001">
    <property type="entry name" value="Abi-like_C"/>
</dbReference>
<dbReference type="AlphaFoldDB" id="A0A062U7M7"/>
<sequence>MVDLKRSEIRTIEEAFSFSPGYVLNFSDRTYSEFFEDEFGINIDDAVYHTHGTSKGKRLKAFIEREDAAVVAYVLRKLWEYRCSESKPDLSSDEEARIQSKFFSVISRIEGDHQVSRTDALERFKSDHTLEELILAIERDITAHKPAAALDRLHTYCMKKFAHLLEMRGQPASREEALHARVGRYVKILESERELREMTRRIIKSSISVFEQFNHVRNDRTFAHDNDILDDAEARFIFEGVSAFLRFLKTVDSARFGS</sequence>